<proteinExistence type="predicted"/>
<dbReference type="KEGG" id="chih:GWR21_30255"/>
<accession>A0A6B9ZMM3</accession>
<dbReference type="EMBL" id="CP048113">
    <property type="protein sequence ID" value="QHS63710.1"/>
    <property type="molecule type" value="Genomic_DNA"/>
</dbReference>
<dbReference type="PANTHER" id="PTHR22953:SF153">
    <property type="entry name" value="PURPLE ACID PHOSPHATASE"/>
    <property type="match status" value="1"/>
</dbReference>
<dbReference type="PANTHER" id="PTHR22953">
    <property type="entry name" value="ACID PHOSPHATASE RELATED"/>
    <property type="match status" value="1"/>
</dbReference>
<evidence type="ECO:0000256" key="1">
    <source>
        <dbReference type="ARBA" id="ARBA00022729"/>
    </source>
</evidence>
<evidence type="ECO:0000313" key="4">
    <source>
        <dbReference type="Proteomes" id="UP000476411"/>
    </source>
</evidence>
<evidence type="ECO:0000313" key="3">
    <source>
        <dbReference type="EMBL" id="QHS63710.1"/>
    </source>
</evidence>
<keyword evidence="4" id="KW-1185">Reference proteome</keyword>
<sequence length="371" mass="41279">MRYNTPVLKKDQPDDSYKFRALPPPSGSYPYRLLLKDVLPSADDNSMVFHMVGDTGSLRSPDFQREVVGQMVEQFHLAAPEERPQFLYHLGDVVYNHGEASQYQRQFFGPYKAYPGPIFAIAGNHDSDVNMDGPVAYNALEPFMAVFCDTAPHTVSFSGGAERKSMIQPNVYWTLKAPLANIIGMHSNVPKFGIVTDEQKAWLKEELIAANSERPDKALIICIHHAPYTADINHGSSLPMITLLEEAFAETGVRPDIVFSGHVHNYQRLNRHYPDGKSVCFIVAGGGGYDELHPIASLDDSRFTNDYPLFKYVSLDAYCDNKHGFLKVAIQKTAAGLTLTGRYYAVPHSPRPDAPIDATLEDTFVLALGRP</sequence>
<feature type="domain" description="Calcineurin-like phosphoesterase" evidence="2">
    <location>
        <begin position="49"/>
        <end position="266"/>
    </location>
</feature>
<dbReference type="Gene3D" id="3.60.21.10">
    <property type="match status" value="1"/>
</dbReference>
<dbReference type="AlphaFoldDB" id="A0A6B9ZMM3"/>
<dbReference type="GO" id="GO:0003993">
    <property type="term" value="F:acid phosphatase activity"/>
    <property type="evidence" value="ECO:0007669"/>
    <property type="project" value="InterPro"/>
</dbReference>
<dbReference type="Pfam" id="PF00149">
    <property type="entry name" value="Metallophos"/>
    <property type="match status" value="1"/>
</dbReference>
<dbReference type="Proteomes" id="UP000476411">
    <property type="component" value="Chromosome"/>
</dbReference>
<dbReference type="SUPFAM" id="SSF56300">
    <property type="entry name" value="Metallo-dependent phosphatases"/>
    <property type="match status" value="1"/>
</dbReference>
<dbReference type="InterPro" id="IPR004843">
    <property type="entry name" value="Calcineurin-like_PHP"/>
</dbReference>
<dbReference type="InterPro" id="IPR039331">
    <property type="entry name" value="PAPs-like"/>
</dbReference>
<reference evidence="3 4" key="1">
    <citation type="submission" date="2020-01" db="EMBL/GenBank/DDBJ databases">
        <title>Complete genome sequence of Chitinophaga sp. H33E-04 isolated from quinoa roots.</title>
        <authorList>
            <person name="Weon H.-Y."/>
            <person name="Lee S.A."/>
        </authorList>
    </citation>
    <scope>NUCLEOTIDE SEQUENCE [LARGE SCALE GENOMIC DNA]</scope>
    <source>
        <strain evidence="3 4">H33E-04</strain>
    </source>
</reference>
<dbReference type="RefSeq" id="WP_162335426.1">
    <property type="nucleotide sequence ID" value="NZ_CP048113.1"/>
</dbReference>
<name>A0A6B9ZMM3_9BACT</name>
<dbReference type="InterPro" id="IPR029052">
    <property type="entry name" value="Metallo-depent_PP-like"/>
</dbReference>
<evidence type="ECO:0000259" key="2">
    <source>
        <dbReference type="Pfam" id="PF00149"/>
    </source>
</evidence>
<gene>
    <name evidence="3" type="ORF">GWR21_30255</name>
</gene>
<organism evidence="3 4">
    <name type="scientific">Chitinophaga agri</name>
    <dbReference type="NCBI Taxonomy" id="2703787"/>
    <lineage>
        <taxon>Bacteria</taxon>
        <taxon>Pseudomonadati</taxon>
        <taxon>Bacteroidota</taxon>
        <taxon>Chitinophagia</taxon>
        <taxon>Chitinophagales</taxon>
        <taxon>Chitinophagaceae</taxon>
        <taxon>Chitinophaga</taxon>
    </lineage>
</organism>
<protein>
    <submittedName>
        <fullName evidence="3">Metallophosphoesterase</fullName>
    </submittedName>
</protein>
<keyword evidence="1" id="KW-0732">Signal</keyword>